<accession>A0A2U1KQ85</accession>
<dbReference type="Pfam" id="PF14529">
    <property type="entry name" value="Exo_endo_phos_2"/>
    <property type="match status" value="1"/>
</dbReference>
<feature type="compositionally biased region" description="Low complexity" evidence="2">
    <location>
        <begin position="111"/>
        <end position="122"/>
    </location>
</feature>
<evidence type="ECO:0000256" key="1">
    <source>
        <dbReference type="SAM" id="Coils"/>
    </source>
</evidence>
<feature type="region of interest" description="Disordered" evidence="2">
    <location>
        <begin position="110"/>
        <end position="183"/>
    </location>
</feature>
<keyword evidence="5" id="KW-1185">Reference proteome</keyword>
<name>A0A2U1KQ85_ARTAN</name>
<dbReference type="PANTHER" id="PTHR33710">
    <property type="entry name" value="BNAC02G09200D PROTEIN"/>
    <property type="match status" value="1"/>
</dbReference>
<dbReference type="Gene3D" id="3.60.10.10">
    <property type="entry name" value="Endonuclease/exonuclease/phosphatase"/>
    <property type="match status" value="1"/>
</dbReference>
<feature type="compositionally biased region" description="Basic and acidic residues" evidence="2">
    <location>
        <begin position="209"/>
        <end position="225"/>
    </location>
</feature>
<evidence type="ECO:0000313" key="5">
    <source>
        <dbReference type="Proteomes" id="UP000245207"/>
    </source>
</evidence>
<feature type="region of interest" description="Disordered" evidence="2">
    <location>
        <begin position="197"/>
        <end position="229"/>
    </location>
</feature>
<dbReference type="InterPro" id="IPR005135">
    <property type="entry name" value="Endo/exonuclease/phosphatase"/>
</dbReference>
<dbReference type="OrthoDB" id="1304154at2759"/>
<dbReference type="PANTHER" id="PTHR33710:SF64">
    <property type="entry name" value="ENDONUCLEASE_EXONUCLEASE_PHOSPHATASE DOMAIN-CONTAINING PROTEIN"/>
    <property type="match status" value="1"/>
</dbReference>
<feature type="domain" description="Endonuclease/exonuclease/phosphatase" evidence="3">
    <location>
        <begin position="314"/>
        <end position="436"/>
    </location>
</feature>
<feature type="compositionally biased region" description="Acidic residues" evidence="2">
    <location>
        <begin position="123"/>
        <end position="138"/>
    </location>
</feature>
<comment type="caution">
    <text evidence="4">The sequence shown here is derived from an EMBL/GenBank/DDBJ whole genome shotgun (WGS) entry which is preliminary data.</text>
</comment>
<dbReference type="SUPFAM" id="SSF56219">
    <property type="entry name" value="DNase I-like"/>
    <property type="match status" value="1"/>
</dbReference>
<keyword evidence="1" id="KW-0175">Coiled coil</keyword>
<proteinExistence type="predicted"/>
<protein>
    <submittedName>
        <fullName evidence="4">Cytochrome P450</fullName>
    </submittedName>
</protein>
<feature type="coiled-coil region" evidence="1">
    <location>
        <begin position="489"/>
        <end position="548"/>
    </location>
</feature>
<evidence type="ECO:0000313" key="4">
    <source>
        <dbReference type="EMBL" id="PWA38925.1"/>
    </source>
</evidence>
<sequence length="612" mass="70047">MANELLRCRFSAFKTPSACFVPDERVVWVEVSGLPLGAWRRESIQELIGDWGKCVFFLDDWERAYSICKVCILAKSQKYIVEELQAEIDNKKFDLWMKEFAMWEPRILGHSSDSSDSEMSSQCEEDTDEVSTNDDDGIPSEQFNHNLCRETSHLNFGNSNDEKSDSNSKDCNGGSRAEKDPDDIFSLDAIFEKELAEKKKANSCPPNRRSVEEGKETARVGHDDTNSGFTSESFGAPGFVKGLFKNSEINCKGDFSLKTNKEHREGDSCSTFESSNMPLDPKEILEIGENMGFKTLVEEEVAIKQVQLLDLDCYMVNIYAPQQENDKVELWNKIKRFMEANRGTYILCGDFNSVRRPDERMGTIFSKVNAVNFNSFIESADLFDMPLGRHKYTRISIDGTKASRLDRVLVTLDTLDKVPELKLEALDDILSDHRPLLLFIQKLDFGPTPFKFFNSWLDLEGFDDVVDNSWKNSAAQCNGEVFNMVKVKLKSVKNDIKAWKKEKEAKRNRDTITKEIASIDLKLSMNNNDSLATNRRALITELQQMEINNGRDLHQKLKVKWGVEGDENSKFYHAIINKRRRQNTLNGIKHNGLWITNVIGIKQCFRDYFANK</sequence>
<dbReference type="GO" id="GO:0003824">
    <property type="term" value="F:catalytic activity"/>
    <property type="evidence" value="ECO:0007669"/>
    <property type="project" value="InterPro"/>
</dbReference>
<evidence type="ECO:0000256" key="2">
    <source>
        <dbReference type="SAM" id="MobiDB-lite"/>
    </source>
</evidence>
<dbReference type="Proteomes" id="UP000245207">
    <property type="component" value="Unassembled WGS sequence"/>
</dbReference>
<reference evidence="4 5" key="1">
    <citation type="journal article" date="2018" name="Mol. Plant">
        <title>The genome of Artemisia annua provides insight into the evolution of Asteraceae family and artemisinin biosynthesis.</title>
        <authorList>
            <person name="Shen Q."/>
            <person name="Zhang L."/>
            <person name="Liao Z."/>
            <person name="Wang S."/>
            <person name="Yan T."/>
            <person name="Shi P."/>
            <person name="Liu M."/>
            <person name="Fu X."/>
            <person name="Pan Q."/>
            <person name="Wang Y."/>
            <person name="Lv Z."/>
            <person name="Lu X."/>
            <person name="Zhang F."/>
            <person name="Jiang W."/>
            <person name="Ma Y."/>
            <person name="Chen M."/>
            <person name="Hao X."/>
            <person name="Li L."/>
            <person name="Tang Y."/>
            <person name="Lv G."/>
            <person name="Zhou Y."/>
            <person name="Sun X."/>
            <person name="Brodelius P.E."/>
            <person name="Rose J.K.C."/>
            <person name="Tang K."/>
        </authorList>
    </citation>
    <scope>NUCLEOTIDE SEQUENCE [LARGE SCALE GENOMIC DNA]</scope>
    <source>
        <strain evidence="5">cv. Huhao1</strain>
        <tissue evidence="4">Leaf</tissue>
    </source>
</reference>
<evidence type="ECO:0000259" key="3">
    <source>
        <dbReference type="Pfam" id="PF14529"/>
    </source>
</evidence>
<gene>
    <name evidence="4" type="ORF">CTI12_AA559090</name>
</gene>
<dbReference type="AlphaFoldDB" id="A0A2U1KQ85"/>
<dbReference type="EMBL" id="PKPP01015136">
    <property type="protein sequence ID" value="PWA38925.1"/>
    <property type="molecule type" value="Genomic_DNA"/>
</dbReference>
<dbReference type="InterPro" id="IPR036691">
    <property type="entry name" value="Endo/exonu/phosph_ase_sf"/>
</dbReference>
<organism evidence="4 5">
    <name type="scientific">Artemisia annua</name>
    <name type="common">Sweet wormwood</name>
    <dbReference type="NCBI Taxonomy" id="35608"/>
    <lineage>
        <taxon>Eukaryota</taxon>
        <taxon>Viridiplantae</taxon>
        <taxon>Streptophyta</taxon>
        <taxon>Embryophyta</taxon>
        <taxon>Tracheophyta</taxon>
        <taxon>Spermatophyta</taxon>
        <taxon>Magnoliopsida</taxon>
        <taxon>eudicotyledons</taxon>
        <taxon>Gunneridae</taxon>
        <taxon>Pentapetalae</taxon>
        <taxon>asterids</taxon>
        <taxon>campanulids</taxon>
        <taxon>Asterales</taxon>
        <taxon>Asteraceae</taxon>
        <taxon>Asteroideae</taxon>
        <taxon>Anthemideae</taxon>
        <taxon>Artemisiinae</taxon>
        <taxon>Artemisia</taxon>
    </lineage>
</organism>